<organism evidence="12 13">
    <name type="scientific">Nematostella vectensis</name>
    <name type="common">Starlet sea anemone</name>
    <dbReference type="NCBI Taxonomy" id="45351"/>
    <lineage>
        <taxon>Eukaryota</taxon>
        <taxon>Metazoa</taxon>
        <taxon>Cnidaria</taxon>
        <taxon>Anthozoa</taxon>
        <taxon>Hexacorallia</taxon>
        <taxon>Actiniaria</taxon>
        <taxon>Edwardsiidae</taxon>
        <taxon>Nematostella</taxon>
    </lineage>
</organism>
<evidence type="ECO:0000256" key="10">
    <source>
        <dbReference type="ARBA" id="ARBA00023128"/>
    </source>
</evidence>
<protein>
    <recommendedName>
        <fullName evidence="4">Mitochondrial inner membrane protease subunit 2</fullName>
    </recommendedName>
</protein>
<evidence type="ECO:0000256" key="3">
    <source>
        <dbReference type="ARBA" id="ARBA00011805"/>
    </source>
</evidence>
<keyword evidence="11" id="KW-0472">Membrane</keyword>
<evidence type="ECO:0000256" key="2">
    <source>
        <dbReference type="ARBA" id="ARBA00007066"/>
    </source>
</evidence>
<reference evidence="12 13" key="1">
    <citation type="journal article" date="2007" name="Science">
        <title>Sea anemone genome reveals ancestral eumetazoan gene repertoire and genomic organization.</title>
        <authorList>
            <person name="Putnam N.H."/>
            <person name="Srivastava M."/>
            <person name="Hellsten U."/>
            <person name="Dirks B."/>
            <person name="Chapman J."/>
            <person name="Salamov A."/>
            <person name="Terry A."/>
            <person name="Shapiro H."/>
            <person name="Lindquist E."/>
            <person name="Kapitonov V.V."/>
            <person name="Jurka J."/>
            <person name="Genikhovich G."/>
            <person name="Grigoriev I.V."/>
            <person name="Lucas S.M."/>
            <person name="Steele R.E."/>
            <person name="Finnerty J.R."/>
            <person name="Technau U."/>
            <person name="Martindale M.Q."/>
            <person name="Rokhsar D.S."/>
        </authorList>
    </citation>
    <scope>NUCLEOTIDE SEQUENCE [LARGE SCALE GENOMIC DNA]</scope>
    <source>
        <strain evidence="13">CH2 X CH6</strain>
    </source>
</reference>
<keyword evidence="6" id="KW-0812">Transmembrane</keyword>
<evidence type="ECO:0000256" key="6">
    <source>
        <dbReference type="ARBA" id="ARBA00022692"/>
    </source>
</evidence>
<keyword evidence="9" id="KW-1133">Transmembrane helix</keyword>
<dbReference type="eggNOG" id="KOG1568">
    <property type="taxonomic scope" value="Eukaryota"/>
</dbReference>
<comment type="subcellular location">
    <subcellularLocation>
        <location evidence="1">Mitochondrion inner membrane</location>
        <topology evidence="1">Single-pass membrane protein</topology>
    </subcellularLocation>
</comment>
<comment type="subunit">
    <text evidence="3">Heterodimer of 2 subunits, IMMPL1 and IMMPL2.</text>
</comment>
<dbReference type="STRING" id="45351.A7SSJ6"/>
<dbReference type="InterPro" id="IPR019533">
    <property type="entry name" value="Peptidase_S26"/>
</dbReference>
<dbReference type="SUPFAM" id="SSF51306">
    <property type="entry name" value="LexA/Signal peptidase"/>
    <property type="match status" value="1"/>
</dbReference>
<dbReference type="PANTHER" id="PTHR46041:SF2">
    <property type="entry name" value="MITOCHONDRIAL INNER MEMBRANE PROTEASE SUBUNIT 2"/>
    <property type="match status" value="1"/>
</dbReference>
<evidence type="ECO:0000256" key="7">
    <source>
        <dbReference type="ARBA" id="ARBA00022792"/>
    </source>
</evidence>
<dbReference type="GO" id="GO:0004175">
    <property type="term" value="F:endopeptidase activity"/>
    <property type="evidence" value="ECO:0000318"/>
    <property type="project" value="GO_Central"/>
</dbReference>
<evidence type="ECO:0000256" key="11">
    <source>
        <dbReference type="ARBA" id="ARBA00023136"/>
    </source>
</evidence>
<sequence length="146" mass="16785">MTNTILSTVIRRKCGRSDPHDPDIILIKRIVALQGDHVKAIGYKNRYVKIPRGHCWIEGDNSNHSMDSNTFGPTLKSIARSPWFLVSPPGLSHKHLRISSPSWAIVKDFKNREGFRNPSRFLKSFTISKSFTIFKILHDFEIVHDF</sequence>
<comment type="similarity">
    <text evidence="2">Belongs to the peptidase S26 family. IMP2 subfamily.</text>
</comment>
<evidence type="ECO:0000256" key="9">
    <source>
        <dbReference type="ARBA" id="ARBA00022989"/>
    </source>
</evidence>
<keyword evidence="7" id="KW-0999">Mitochondrion inner membrane</keyword>
<gene>
    <name evidence="12" type="ORF">NEMVEDRAFT_v1g216782</name>
</gene>
<dbReference type="InterPro" id="IPR036286">
    <property type="entry name" value="LexA/Signal_pep-like_sf"/>
</dbReference>
<dbReference type="InterPro" id="IPR037730">
    <property type="entry name" value="IMP2"/>
</dbReference>
<dbReference type="PANTHER" id="PTHR46041">
    <property type="entry name" value="MITOCHONDRIAL INNER MEMBRANE PROTEASE SUBUNIT 2"/>
    <property type="match status" value="1"/>
</dbReference>
<dbReference type="InterPro" id="IPR000223">
    <property type="entry name" value="Pept_S26A_signal_pept_1"/>
</dbReference>
<keyword evidence="8" id="KW-0378">Hydrolase</keyword>
<dbReference type="CDD" id="cd06530">
    <property type="entry name" value="S26_SPase_I"/>
    <property type="match status" value="1"/>
</dbReference>
<accession>A7SSJ6</accession>
<dbReference type="AlphaFoldDB" id="A7SSJ6"/>
<proteinExistence type="inferred from homology"/>
<evidence type="ECO:0000256" key="8">
    <source>
        <dbReference type="ARBA" id="ARBA00022801"/>
    </source>
</evidence>
<keyword evidence="13" id="KW-1185">Reference proteome</keyword>
<dbReference type="HOGENOM" id="CLU_1779624_0_0_1"/>
<evidence type="ECO:0000256" key="1">
    <source>
        <dbReference type="ARBA" id="ARBA00004434"/>
    </source>
</evidence>
<evidence type="ECO:0000256" key="4">
    <source>
        <dbReference type="ARBA" id="ARBA00013650"/>
    </source>
</evidence>
<dbReference type="Gene3D" id="2.10.109.10">
    <property type="entry name" value="Umud Fragment, subunit A"/>
    <property type="match status" value="1"/>
</dbReference>
<dbReference type="PRINTS" id="PR00727">
    <property type="entry name" value="LEADERPTASE"/>
</dbReference>
<dbReference type="Proteomes" id="UP000001593">
    <property type="component" value="Unassembled WGS sequence"/>
</dbReference>
<keyword evidence="10" id="KW-0496">Mitochondrion</keyword>
<dbReference type="GO" id="GO:0042720">
    <property type="term" value="C:mitochondrial inner membrane peptidase complex"/>
    <property type="evidence" value="ECO:0000318"/>
    <property type="project" value="GO_Central"/>
</dbReference>
<dbReference type="GO" id="GO:0004252">
    <property type="term" value="F:serine-type endopeptidase activity"/>
    <property type="evidence" value="ECO:0007669"/>
    <property type="project" value="InterPro"/>
</dbReference>
<dbReference type="InParanoid" id="A7SSJ6"/>
<dbReference type="EMBL" id="DS469778">
    <property type="protein sequence ID" value="EDO33314.1"/>
    <property type="molecule type" value="Genomic_DNA"/>
</dbReference>
<evidence type="ECO:0000313" key="12">
    <source>
        <dbReference type="EMBL" id="EDO33314.1"/>
    </source>
</evidence>
<name>A7SSJ6_NEMVE</name>
<dbReference type="GO" id="GO:0006627">
    <property type="term" value="P:protein processing involved in protein targeting to mitochondrion"/>
    <property type="evidence" value="ECO:0000318"/>
    <property type="project" value="GO_Central"/>
</dbReference>
<dbReference type="GO" id="GO:0006465">
    <property type="term" value="P:signal peptide processing"/>
    <property type="evidence" value="ECO:0007669"/>
    <property type="project" value="InterPro"/>
</dbReference>
<evidence type="ECO:0000313" key="13">
    <source>
        <dbReference type="Proteomes" id="UP000001593"/>
    </source>
</evidence>
<keyword evidence="5" id="KW-0645">Protease</keyword>
<evidence type="ECO:0000256" key="5">
    <source>
        <dbReference type="ARBA" id="ARBA00022670"/>
    </source>
</evidence>